<evidence type="ECO:0000313" key="3">
    <source>
        <dbReference type="Proteomes" id="UP000186176"/>
    </source>
</evidence>
<dbReference type="VEuPathDB" id="CryptoDB:cubi_01268"/>
<keyword evidence="1" id="KW-0732">Signal</keyword>
<proteinExistence type="predicted"/>
<dbReference type="AlphaFoldDB" id="A0A1J4MBS6"/>
<accession>A0A1J4MBS6</accession>
<organism evidence="2 3">
    <name type="scientific">Cryptosporidium ubiquitum</name>
    <dbReference type="NCBI Taxonomy" id="857276"/>
    <lineage>
        <taxon>Eukaryota</taxon>
        <taxon>Sar</taxon>
        <taxon>Alveolata</taxon>
        <taxon>Apicomplexa</taxon>
        <taxon>Conoidasida</taxon>
        <taxon>Coccidia</taxon>
        <taxon>Eucoccidiorida</taxon>
        <taxon>Eimeriorina</taxon>
        <taxon>Cryptosporidiidae</taxon>
        <taxon>Cryptosporidium</taxon>
    </lineage>
</organism>
<gene>
    <name evidence="2" type="ORF">cubi_01268</name>
</gene>
<evidence type="ECO:0000256" key="1">
    <source>
        <dbReference type="SAM" id="SignalP"/>
    </source>
</evidence>
<keyword evidence="3" id="KW-1185">Reference proteome</keyword>
<reference evidence="2 3" key="1">
    <citation type="submission" date="2016-10" db="EMBL/GenBank/DDBJ databases">
        <title>Reductive evolution of mitochondrial metabolism and differential evolution of invasion-related proteins in Cryptosporidium.</title>
        <authorList>
            <person name="Liu S."/>
            <person name="Roellig D.M."/>
            <person name="Guo Y."/>
            <person name="Li N."/>
            <person name="Frace M.A."/>
            <person name="Tang K."/>
            <person name="Zhang L."/>
            <person name="Feng Y."/>
            <person name="Xiao L."/>
        </authorList>
    </citation>
    <scope>NUCLEOTIDE SEQUENCE [LARGE SCALE GENOMIC DNA]</scope>
    <source>
        <strain evidence="2">39726</strain>
    </source>
</reference>
<protein>
    <recommendedName>
        <fullName evidence="4">Secreted protein</fullName>
    </recommendedName>
</protein>
<dbReference type="RefSeq" id="XP_028873273.1">
    <property type="nucleotide sequence ID" value="XM_029018280.1"/>
</dbReference>
<feature type="signal peptide" evidence="1">
    <location>
        <begin position="1"/>
        <end position="26"/>
    </location>
</feature>
<dbReference type="Proteomes" id="UP000186176">
    <property type="component" value="Unassembled WGS sequence"/>
</dbReference>
<comment type="caution">
    <text evidence="2">The sequence shown here is derived from an EMBL/GenBank/DDBJ whole genome shotgun (WGS) entry which is preliminary data.</text>
</comment>
<sequence>MNLYHLENHLFQLTLILAIFSALVLSESINGNNKSIENYNNTADDVIENNGGQIIMEEVENVIKRLKGDTNLTFNSDKLDNKTEVVREITEEDIKKVYEEEKMEKNKILKEMFETLLEHEFDTNLTRSNKFESLTPLKKGEELSNVIIDENFLSKLNDLDWQITMEKMHNTIWYYWNNEVHKEYVQRIPSALRQLRQISKKMGGSSLFDDGELGDTIGKLNNKPKSADRKIKKLFKKLFLNDFTSNTSEIKYKRSEEAMINMVIEFKGYIRILLKLIDIKASQVGLLLLNKVQSKDFKNLSINLNLFRNNIKSCPVHTAFSYRYQDENFDILMHHEKGFGIWNTGDLSNTDRKKSIEISREIDDMINFIFNEFIAPIALVGSSIEDIAFIHSSLVRNLWKNISAQNKVPLYTIFDSISKATFFFIKQINDKIYMVNNS</sequence>
<dbReference type="OrthoDB" id="340659at2759"/>
<evidence type="ECO:0000313" key="2">
    <source>
        <dbReference type="EMBL" id="OII71654.1"/>
    </source>
</evidence>
<name>A0A1J4MBS6_9CRYT</name>
<dbReference type="GeneID" id="39978059"/>
<feature type="chain" id="PRO_5012453062" description="Secreted protein" evidence="1">
    <location>
        <begin position="27"/>
        <end position="438"/>
    </location>
</feature>
<dbReference type="EMBL" id="LRBP01000028">
    <property type="protein sequence ID" value="OII71654.1"/>
    <property type="molecule type" value="Genomic_DNA"/>
</dbReference>
<evidence type="ECO:0008006" key="4">
    <source>
        <dbReference type="Google" id="ProtNLM"/>
    </source>
</evidence>